<proteinExistence type="inferred from homology"/>
<keyword evidence="5" id="KW-1185">Reference proteome</keyword>
<dbReference type="Gene3D" id="3.30.750.24">
    <property type="entry name" value="STAS domain"/>
    <property type="match status" value="1"/>
</dbReference>
<dbReference type="PROSITE" id="PS50801">
    <property type="entry name" value="STAS"/>
    <property type="match status" value="1"/>
</dbReference>
<dbReference type="GO" id="GO:0043856">
    <property type="term" value="F:anti-sigma factor antagonist activity"/>
    <property type="evidence" value="ECO:0007669"/>
    <property type="project" value="InterPro"/>
</dbReference>
<evidence type="ECO:0000259" key="3">
    <source>
        <dbReference type="PROSITE" id="PS50801"/>
    </source>
</evidence>
<dbReference type="InterPro" id="IPR003658">
    <property type="entry name" value="Anti-sigma_ant"/>
</dbReference>
<dbReference type="EMBL" id="BLKT01000001">
    <property type="protein sequence ID" value="GFG55890.1"/>
    <property type="molecule type" value="Genomic_DNA"/>
</dbReference>
<gene>
    <name evidence="4" type="ORF">MMUR_00260</name>
</gene>
<dbReference type="RefSeq" id="WP_193487815.1">
    <property type="nucleotide sequence ID" value="NZ_BAAAMC010000075.1"/>
</dbReference>
<dbReference type="NCBIfam" id="TIGR00377">
    <property type="entry name" value="ant_ant_sig"/>
    <property type="match status" value="1"/>
</dbReference>
<accession>A0A7I9WEX6</accession>
<dbReference type="Pfam" id="PF01740">
    <property type="entry name" value="STAS"/>
    <property type="match status" value="1"/>
</dbReference>
<dbReference type="InterPro" id="IPR002645">
    <property type="entry name" value="STAS_dom"/>
</dbReference>
<evidence type="ECO:0000313" key="4">
    <source>
        <dbReference type="EMBL" id="GFG55890.1"/>
    </source>
</evidence>
<dbReference type="InterPro" id="IPR036513">
    <property type="entry name" value="STAS_dom_sf"/>
</dbReference>
<feature type="domain" description="STAS" evidence="3">
    <location>
        <begin position="27"/>
        <end position="137"/>
    </location>
</feature>
<dbReference type="SUPFAM" id="SSF52091">
    <property type="entry name" value="SpoIIaa-like"/>
    <property type="match status" value="1"/>
</dbReference>
<evidence type="ECO:0000256" key="2">
    <source>
        <dbReference type="RuleBase" id="RU003749"/>
    </source>
</evidence>
<evidence type="ECO:0000313" key="5">
    <source>
        <dbReference type="Proteomes" id="UP000465241"/>
    </source>
</evidence>
<comment type="caution">
    <text evidence="4">The sequence shown here is derived from an EMBL/GenBank/DDBJ whole genome shotgun (WGS) entry which is preliminary data.</text>
</comment>
<reference evidence="4 5" key="1">
    <citation type="journal article" date="2019" name="Emerg. Microbes Infect.">
        <title>Comprehensive subspecies identification of 175 nontuberculous mycobacteria species based on 7547 genomic profiles.</title>
        <authorList>
            <person name="Matsumoto Y."/>
            <person name="Kinjo T."/>
            <person name="Motooka D."/>
            <person name="Nabeya D."/>
            <person name="Jung N."/>
            <person name="Uechi K."/>
            <person name="Horii T."/>
            <person name="Iida T."/>
            <person name="Fujita J."/>
            <person name="Nakamura S."/>
        </authorList>
    </citation>
    <scope>NUCLEOTIDE SEQUENCE [LARGE SCALE GENOMIC DNA]</scope>
    <source>
        <strain evidence="4 5">JCM 13392</strain>
    </source>
</reference>
<dbReference type="CDD" id="cd07043">
    <property type="entry name" value="STAS_anti-anti-sigma_factors"/>
    <property type="match status" value="1"/>
</dbReference>
<dbReference type="AlphaFoldDB" id="A0A7I9WEX6"/>
<dbReference type="Proteomes" id="UP000465241">
    <property type="component" value="Unassembled WGS sequence"/>
</dbReference>
<organism evidence="4 5">
    <name type="scientific">Mycolicibacterium murale</name>
    <dbReference type="NCBI Taxonomy" id="182220"/>
    <lineage>
        <taxon>Bacteria</taxon>
        <taxon>Bacillati</taxon>
        <taxon>Actinomycetota</taxon>
        <taxon>Actinomycetes</taxon>
        <taxon>Mycobacteriales</taxon>
        <taxon>Mycobacteriaceae</taxon>
        <taxon>Mycolicibacterium</taxon>
    </lineage>
</organism>
<comment type="similarity">
    <text evidence="1 2">Belongs to the anti-sigma-factor antagonist family.</text>
</comment>
<name>A0A7I9WEX6_9MYCO</name>
<evidence type="ECO:0000256" key="1">
    <source>
        <dbReference type="ARBA" id="ARBA00009013"/>
    </source>
</evidence>
<sequence>MASAAVFYPHSQLNECFAEAFESASRLRVHVERSDAAMVLRVGGDIDLSNLASWRCLLGEVSGATVAPGTLIIDIDPAGFLGLCAFTALADTAEDCRRRGINLRLVDTQPALARVIALCQWDDELPIYPSVLAALHP</sequence>
<protein>
    <recommendedName>
        <fullName evidence="2">Anti-sigma factor antagonist</fullName>
    </recommendedName>
</protein>